<dbReference type="GO" id="GO:0005739">
    <property type="term" value="C:mitochondrion"/>
    <property type="evidence" value="ECO:0007669"/>
    <property type="project" value="UniProtKB-SubCell"/>
</dbReference>
<comment type="similarity">
    <text evidence="2">Belongs to the AIM9 family.</text>
</comment>
<dbReference type="RefSeq" id="XP_001209439.1">
    <property type="nucleotide sequence ID" value="XM_001209439.1"/>
</dbReference>
<reference evidence="8" key="1">
    <citation type="submission" date="2005-09" db="EMBL/GenBank/DDBJ databases">
        <title>Annotation of the Aspergillus terreus NIH2624 genome.</title>
        <authorList>
            <person name="Birren B.W."/>
            <person name="Lander E.S."/>
            <person name="Galagan J.E."/>
            <person name="Nusbaum C."/>
            <person name="Devon K."/>
            <person name="Henn M."/>
            <person name="Ma L.-J."/>
            <person name="Jaffe D.B."/>
            <person name="Butler J."/>
            <person name="Alvarez P."/>
            <person name="Gnerre S."/>
            <person name="Grabherr M."/>
            <person name="Kleber M."/>
            <person name="Mauceli E.W."/>
            <person name="Brockman W."/>
            <person name="Rounsley S."/>
            <person name="Young S.K."/>
            <person name="LaButti K."/>
            <person name="Pushparaj V."/>
            <person name="DeCaprio D."/>
            <person name="Crawford M."/>
            <person name="Koehrsen M."/>
            <person name="Engels R."/>
            <person name="Montgomery P."/>
            <person name="Pearson M."/>
            <person name="Howarth C."/>
            <person name="Larson L."/>
            <person name="Luoma S."/>
            <person name="White J."/>
            <person name="Alvarado L."/>
            <person name="Kodira C.D."/>
            <person name="Zeng Q."/>
            <person name="Oleary S."/>
            <person name="Yandava C."/>
            <person name="Denning D.W."/>
            <person name="Nierman W.C."/>
            <person name="Milne T."/>
            <person name="Madden K."/>
        </authorList>
    </citation>
    <scope>NUCLEOTIDE SEQUENCE [LARGE SCALE GENOMIC DNA]</scope>
    <source>
        <strain evidence="8">NIH 2624 / FGSC A1156</strain>
    </source>
</reference>
<dbReference type="AlphaFoldDB" id="Q0C847"/>
<dbReference type="EMBL" id="CH476609">
    <property type="protein sequence ID" value="EAU29586.1"/>
    <property type="molecule type" value="Genomic_DNA"/>
</dbReference>
<sequence length="156" mass="17518">MQTCLVSALRLLGFLARNQRRENGRRLQQSLADDRAKWNGGCCQNPLSDDRSGEIQHRVRGCCLGTRHHIRSVVGLHLMCPVKSHTSVPVPKVLAWCCDASDPVGTEYILMEKAKGRPLVEVWGELDQLQKIRVIQNLAYLESQLALQRFPAYGGL</sequence>
<dbReference type="SUPFAM" id="SSF56112">
    <property type="entry name" value="Protein kinase-like (PK-like)"/>
    <property type="match status" value="1"/>
</dbReference>
<evidence type="ECO:0000313" key="7">
    <source>
        <dbReference type="EMBL" id="EAU29586.1"/>
    </source>
</evidence>
<dbReference type="STRING" id="341663.Q0C847"/>
<organism evidence="7 8">
    <name type="scientific">Aspergillus terreus (strain NIH 2624 / FGSC A1156)</name>
    <dbReference type="NCBI Taxonomy" id="341663"/>
    <lineage>
        <taxon>Eukaryota</taxon>
        <taxon>Fungi</taxon>
        <taxon>Dikarya</taxon>
        <taxon>Ascomycota</taxon>
        <taxon>Pezizomycotina</taxon>
        <taxon>Eurotiomycetes</taxon>
        <taxon>Eurotiomycetidae</taxon>
        <taxon>Eurotiales</taxon>
        <taxon>Aspergillaceae</taxon>
        <taxon>Aspergillus</taxon>
        <taxon>Aspergillus subgen. Circumdati</taxon>
    </lineage>
</organism>
<evidence type="ECO:0000256" key="6">
    <source>
        <dbReference type="ARBA" id="ARBA00031849"/>
    </source>
</evidence>
<comment type="subcellular location">
    <subcellularLocation>
        <location evidence="1">Mitochondrion</location>
    </subcellularLocation>
</comment>
<dbReference type="Proteomes" id="UP000007963">
    <property type="component" value="Unassembled WGS sequence"/>
</dbReference>
<evidence type="ECO:0000313" key="8">
    <source>
        <dbReference type="Proteomes" id="UP000007963"/>
    </source>
</evidence>
<evidence type="ECO:0000256" key="3">
    <source>
        <dbReference type="ARBA" id="ARBA00016197"/>
    </source>
</evidence>
<name>Q0C847_ASPTN</name>
<protein>
    <recommendedName>
        <fullName evidence="3">Altered inheritance of mitochondria protein 9, mitochondrial</fullName>
    </recommendedName>
    <alternativeName>
        <fullName evidence="6">Found in mitochondrial proteome protein 29</fullName>
    </alternativeName>
</protein>
<evidence type="ECO:0000256" key="5">
    <source>
        <dbReference type="ARBA" id="ARBA00023128"/>
    </source>
</evidence>
<dbReference type="PANTHER" id="PTHR36091:SF1">
    <property type="entry name" value="ALTERED INHERITANCE OF MITOCHONDRIA PROTEIN 9, MITOCHONDRIAL"/>
    <property type="match status" value="1"/>
</dbReference>
<dbReference type="InterPro" id="IPR011009">
    <property type="entry name" value="Kinase-like_dom_sf"/>
</dbReference>
<dbReference type="VEuPathDB" id="FungiDB:ATEG_10137"/>
<dbReference type="GeneID" id="4319571"/>
<evidence type="ECO:0000256" key="1">
    <source>
        <dbReference type="ARBA" id="ARBA00004173"/>
    </source>
</evidence>
<dbReference type="InterPro" id="IPR051035">
    <property type="entry name" value="Mito_inheritance_9"/>
</dbReference>
<keyword evidence="5" id="KW-0496">Mitochondrion</keyword>
<gene>
    <name evidence="7" type="ORF">ATEG_10137</name>
</gene>
<dbReference type="HOGENOM" id="CLU_1686192_0_0_1"/>
<evidence type="ECO:0000256" key="4">
    <source>
        <dbReference type="ARBA" id="ARBA00022946"/>
    </source>
</evidence>
<dbReference type="PANTHER" id="PTHR36091">
    <property type="entry name" value="ALTERED INHERITANCE OF MITOCHONDRIA PROTEIN 9, MITOCHONDRIAL"/>
    <property type="match status" value="1"/>
</dbReference>
<keyword evidence="4" id="KW-0809">Transit peptide</keyword>
<proteinExistence type="inferred from homology"/>
<dbReference type="OrthoDB" id="2831558at2759"/>
<evidence type="ECO:0000256" key="2">
    <source>
        <dbReference type="ARBA" id="ARBA00005543"/>
    </source>
</evidence>
<accession>Q0C847</accession>